<evidence type="ECO:0000256" key="10">
    <source>
        <dbReference type="ARBA" id="ARBA00022741"/>
    </source>
</evidence>
<evidence type="ECO:0000256" key="19">
    <source>
        <dbReference type="ARBA" id="ARBA00068427"/>
    </source>
</evidence>
<evidence type="ECO:0000256" key="14">
    <source>
        <dbReference type="ARBA" id="ARBA00022984"/>
    </source>
</evidence>
<evidence type="ECO:0000256" key="8">
    <source>
        <dbReference type="ARBA" id="ARBA00022598"/>
    </source>
</evidence>
<evidence type="ECO:0000256" key="26">
    <source>
        <dbReference type="PROSITE-ProRule" id="PRU00409"/>
    </source>
</evidence>
<keyword evidence="29" id="KW-1185">Reference proteome</keyword>
<dbReference type="UniPathway" id="UPA00219"/>
<dbReference type="InterPro" id="IPR005905">
    <property type="entry name" value="D_ala_D_ala"/>
</dbReference>
<dbReference type="RefSeq" id="WP_132252790.1">
    <property type="nucleotide sequence ID" value="NZ_SMAL01000007.1"/>
</dbReference>
<comment type="pathway">
    <text evidence="4 22">Cell wall biogenesis; peptidoglycan biosynthesis.</text>
</comment>
<feature type="binding site" evidence="25">
    <location>
        <position position="314"/>
    </location>
    <ligand>
        <name>Mg(2+)</name>
        <dbReference type="ChEBI" id="CHEBI:18420"/>
        <label>1</label>
    </ligand>
</feature>
<feature type="binding site" evidence="24">
    <location>
        <begin position="182"/>
        <end position="184"/>
    </location>
    <ligand>
        <name>ATP</name>
        <dbReference type="ChEBI" id="CHEBI:30616"/>
    </ligand>
</feature>
<feature type="binding site" evidence="24">
    <location>
        <begin position="220"/>
        <end position="227"/>
    </location>
    <ligand>
        <name>ATP</name>
        <dbReference type="ChEBI" id="CHEBI:30616"/>
    </ligand>
</feature>
<evidence type="ECO:0000256" key="3">
    <source>
        <dbReference type="ARBA" id="ARBA00004496"/>
    </source>
</evidence>
<evidence type="ECO:0000256" key="4">
    <source>
        <dbReference type="ARBA" id="ARBA00004752"/>
    </source>
</evidence>
<evidence type="ECO:0000313" key="29">
    <source>
        <dbReference type="Proteomes" id="UP000294902"/>
    </source>
</evidence>
<keyword evidence="15 25" id="KW-0464">Manganese</keyword>
<dbReference type="NCBIfam" id="TIGR01205">
    <property type="entry name" value="D_ala_D_alaTIGR"/>
    <property type="match status" value="1"/>
</dbReference>
<feature type="binding site" evidence="24">
    <location>
        <begin position="313"/>
        <end position="314"/>
    </location>
    <ligand>
        <name>ATP</name>
        <dbReference type="ChEBI" id="CHEBI:30616"/>
    </ligand>
</feature>
<evidence type="ECO:0000256" key="13">
    <source>
        <dbReference type="ARBA" id="ARBA00022960"/>
    </source>
</evidence>
<dbReference type="PROSITE" id="PS50975">
    <property type="entry name" value="ATP_GRASP"/>
    <property type="match status" value="1"/>
</dbReference>
<comment type="catalytic activity">
    <reaction evidence="17 22">
        <text>2 D-alanine + ATP = D-alanyl-D-alanine + ADP + phosphate + H(+)</text>
        <dbReference type="Rhea" id="RHEA:11224"/>
        <dbReference type="ChEBI" id="CHEBI:15378"/>
        <dbReference type="ChEBI" id="CHEBI:30616"/>
        <dbReference type="ChEBI" id="CHEBI:43474"/>
        <dbReference type="ChEBI" id="CHEBI:57416"/>
        <dbReference type="ChEBI" id="CHEBI:57822"/>
        <dbReference type="ChEBI" id="CHEBI:456216"/>
        <dbReference type="EC" id="6.3.2.4"/>
    </reaction>
</comment>
<evidence type="ECO:0000256" key="11">
    <source>
        <dbReference type="ARBA" id="ARBA00022840"/>
    </source>
</evidence>
<evidence type="ECO:0000256" key="7">
    <source>
        <dbReference type="ARBA" id="ARBA00022490"/>
    </source>
</evidence>
<dbReference type="PIRSF" id="PIRSF039102">
    <property type="entry name" value="Ddl/VanB"/>
    <property type="match status" value="1"/>
</dbReference>
<dbReference type="GO" id="GO:0008360">
    <property type="term" value="P:regulation of cell shape"/>
    <property type="evidence" value="ECO:0007669"/>
    <property type="project" value="UniProtKB-KW"/>
</dbReference>
<dbReference type="GO" id="GO:0008716">
    <property type="term" value="F:D-alanine-D-alanine ligase activity"/>
    <property type="evidence" value="ECO:0007669"/>
    <property type="project" value="UniProtKB-UniRule"/>
</dbReference>
<dbReference type="GO" id="GO:0009252">
    <property type="term" value="P:peptidoglycan biosynthetic process"/>
    <property type="evidence" value="ECO:0007669"/>
    <property type="project" value="UniProtKB-UniRule"/>
</dbReference>
<evidence type="ECO:0000256" key="1">
    <source>
        <dbReference type="ARBA" id="ARBA00001936"/>
    </source>
</evidence>
<keyword evidence="9 25" id="KW-0479">Metal-binding</keyword>
<dbReference type="InterPro" id="IPR000291">
    <property type="entry name" value="D-Ala_lig_Van_CS"/>
</dbReference>
<evidence type="ECO:0000256" key="21">
    <source>
        <dbReference type="ARBA" id="ARBA00077154"/>
    </source>
</evidence>
<comment type="subcellular location">
    <subcellularLocation>
        <location evidence="3 22">Cytoplasm</location>
    </subcellularLocation>
</comment>
<comment type="function">
    <text evidence="2 22">Cell wall formation.</text>
</comment>
<dbReference type="InterPro" id="IPR013815">
    <property type="entry name" value="ATP_grasp_subdomain_1"/>
</dbReference>
<evidence type="ECO:0000256" key="23">
    <source>
        <dbReference type="PIRSR" id="PIRSR039102-1"/>
    </source>
</evidence>
<evidence type="ECO:0000256" key="17">
    <source>
        <dbReference type="ARBA" id="ARBA00047614"/>
    </source>
</evidence>
<dbReference type="PANTHER" id="PTHR23132:SF25">
    <property type="entry name" value="D-ALANINE--D-ALANINE LIGASE A"/>
    <property type="match status" value="1"/>
</dbReference>
<evidence type="ECO:0000256" key="12">
    <source>
        <dbReference type="ARBA" id="ARBA00022842"/>
    </source>
</evidence>
<comment type="cofactor">
    <cofactor evidence="25">
        <name>Mg(2+)</name>
        <dbReference type="ChEBI" id="CHEBI:18420"/>
    </cofactor>
    <cofactor evidence="25">
        <name>Mn(2+)</name>
        <dbReference type="ChEBI" id="CHEBI:29035"/>
    </cofactor>
    <text evidence="25">Binds 2 magnesium or manganese ions per subunit.</text>
</comment>
<evidence type="ECO:0000256" key="9">
    <source>
        <dbReference type="ARBA" id="ARBA00022723"/>
    </source>
</evidence>
<comment type="caution">
    <text evidence="28">The sequence shown here is derived from an EMBL/GenBank/DDBJ whole genome shotgun (WGS) entry which is preliminary data.</text>
</comment>
<dbReference type="PROSITE" id="PS00844">
    <property type="entry name" value="DALA_DALA_LIGASE_2"/>
    <property type="match status" value="1"/>
</dbReference>
<dbReference type="HAMAP" id="MF_00047">
    <property type="entry name" value="Dala_Dala_lig"/>
    <property type="match status" value="1"/>
</dbReference>
<evidence type="ECO:0000256" key="15">
    <source>
        <dbReference type="ARBA" id="ARBA00023211"/>
    </source>
</evidence>
<evidence type="ECO:0000256" key="16">
    <source>
        <dbReference type="ARBA" id="ARBA00023316"/>
    </source>
</evidence>
<dbReference type="GO" id="GO:0046872">
    <property type="term" value="F:metal ion binding"/>
    <property type="evidence" value="ECO:0007669"/>
    <property type="project" value="UniProtKB-KW"/>
</dbReference>
<sequence length="354" mass="39408">MKQINLVVLFGGQSSEHEVSCVSATTVIENIDSNNYKVIPVGITKEGKWLLYEGKDLTELKSGEWINKSKPAFISPDASEKALYIIEKNSYKKEQIDVVFPVLHGMFGEDGTIQGLLELAKIPYVGCGVFTSSASMDKHYTKIVVDQLGIDQAKHITISKYDLNEMENIIEQIEGKLVYPMFIKPSNAGSSVGISKAKNREELVEGIRKAAVHDRKIIIEEGIIGREIECAVLGGISPKASGLGEVVAAAEFYDYDAKYNNNESKTIINPELPKVVADEIRKNAVQIFTALDGYGLSRVDFFVEKDTNRIIFNEINTLPGFTSISMYPMLWEEKGISKKELIDKLIQLGIKRYN</sequence>
<proteinExistence type="inferred from homology"/>
<dbReference type="SUPFAM" id="SSF56059">
    <property type="entry name" value="Glutathione synthetase ATP-binding domain-like"/>
    <property type="match status" value="1"/>
</dbReference>
<dbReference type="GO" id="GO:0005829">
    <property type="term" value="C:cytosol"/>
    <property type="evidence" value="ECO:0007669"/>
    <property type="project" value="TreeGrafter"/>
</dbReference>
<evidence type="ECO:0000256" key="20">
    <source>
        <dbReference type="ARBA" id="ARBA00076288"/>
    </source>
</evidence>
<evidence type="ECO:0000256" key="6">
    <source>
        <dbReference type="ARBA" id="ARBA00012216"/>
    </source>
</evidence>
<dbReference type="PROSITE" id="PS00843">
    <property type="entry name" value="DALA_DALA_LIGASE_1"/>
    <property type="match status" value="1"/>
</dbReference>
<dbReference type="Proteomes" id="UP000294902">
    <property type="component" value="Unassembled WGS sequence"/>
</dbReference>
<feature type="binding site" evidence="24">
    <location>
        <begin position="190"/>
        <end position="191"/>
    </location>
    <ligand>
        <name>ATP</name>
        <dbReference type="ChEBI" id="CHEBI:30616"/>
    </ligand>
</feature>
<dbReference type="FunFam" id="3.30.1490.20:FF:000007">
    <property type="entry name" value="D-alanine--D-alanine ligase"/>
    <property type="match status" value="1"/>
</dbReference>
<dbReference type="NCBIfam" id="NF002378">
    <property type="entry name" value="PRK01372.1"/>
    <property type="match status" value="1"/>
</dbReference>
<dbReference type="GO" id="GO:0071555">
    <property type="term" value="P:cell wall organization"/>
    <property type="evidence" value="ECO:0007669"/>
    <property type="project" value="UniProtKB-KW"/>
</dbReference>
<dbReference type="InterPro" id="IPR016185">
    <property type="entry name" value="PreATP-grasp_dom_sf"/>
</dbReference>
<feature type="active site" evidence="23">
    <location>
        <position position="16"/>
    </location>
</feature>
<comment type="cofactor">
    <cofactor evidence="1">
        <name>Mn(2+)</name>
        <dbReference type="ChEBI" id="CHEBI:29035"/>
    </cofactor>
</comment>
<accession>A0A4R3MMZ0</accession>
<feature type="binding site" evidence="25">
    <location>
        <position position="314"/>
    </location>
    <ligand>
        <name>Mg(2+)</name>
        <dbReference type="ChEBI" id="CHEBI:18420"/>
        <label>2</label>
    </ligand>
</feature>
<feature type="active site" evidence="23">
    <location>
        <position position="190"/>
    </location>
</feature>
<dbReference type="OrthoDB" id="9813261at2"/>
<reference evidence="28 29" key="1">
    <citation type="submission" date="2019-03" db="EMBL/GenBank/DDBJ databases">
        <title>Genomic Encyclopedia of Type Strains, Phase IV (KMG-IV): sequencing the most valuable type-strain genomes for metagenomic binning, comparative biology and taxonomic classification.</title>
        <authorList>
            <person name="Goeker M."/>
        </authorList>
    </citation>
    <scope>NUCLEOTIDE SEQUENCE [LARGE SCALE GENOMIC DNA]</scope>
    <source>
        <strain evidence="28 29">DSM 24629</strain>
    </source>
</reference>
<evidence type="ECO:0000256" key="18">
    <source>
        <dbReference type="ARBA" id="ARBA00060592"/>
    </source>
</evidence>
<evidence type="ECO:0000259" key="27">
    <source>
        <dbReference type="PROSITE" id="PS50975"/>
    </source>
</evidence>
<dbReference type="InterPro" id="IPR011127">
    <property type="entry name" value="Dala_Dala_lig_N"/>
</dbReference>
<evidence type="ECO:0000256" key="5">
    <source>
        <dbReference type="ARBA" id="ARBA00010871"/>
    </source>
</evidence>
<keyword evidence="8 22" id="KW-0436">Ligase</keyword>
<organism evidence="28 29">
    <name type="scientific">Natranaerovirga pectinivora</name>
    <dbReference type="NCBI Taxonomy" id="682400"/>
    <lineage>
        <taxon>Bacteria</taxon>
        <taxon>Bacillati</taxon>
        <taxon>Bacillota</taxon>
        <taxon>Clostridia</taxon>
        <taxon>Lachnospirales</taxon>
        <taxon>Natranaerovirgaceae</taxon>
        <taxon>Natranaerovirga</taxon>
    </lineage>
</organism>
<dbReference type="Pfam" id="PF07478">
    <property type="entry name" value="Dala_Dala_lig_C"/>
    <property type="match status" value="1"/>
</dbReference>
<feature type="binding site" evidence="25">
    <location>
        <position position="300"/>
    </location>
    <ligand>
        <name>Mg(2+)</name>
        <dbReference type="ChEBI" id="CHEBI:18420"/>
        <label>1</label>
    </ligand>
</feature>
<dbReference type="Pfam" id="PF01820">
    <property type="entry name" value="Dala_Dala_lig_N"/>
    <property type="match status" value="1"/>
</dbReference>
<dbReference type="Gene3D" id="3.40.50.20">
    <property type="match status" value="1"/>
</dbReference>
<feature type="binding site" evidence="25">
    <location>
        <position position="316"/>
    </location>
    <ligand>
        <name>Mg(2+)</name>
        <dbReference type="ChEBI" id="CHEBI:18420"/>
        <label>2</label>
    </ligand>
</feature>
<evidence type="ECO:0000256" key="24">
    <source>
        <dbReference type="PIRSR" id="PIRSR039102-2"/>
    </source>
</evidence>
<dbReference type="FunFam" id="3.30.470.20:FF:000008">
    <property type="entry name" value="D-alanine--D-alanine ligase"/>
    <property type="match status" value="1"/>
</dbReference>
<feature type="domain" description="ATP-grasp" evidence="27">
    <location>
        <begin position="142"/>
        <end position="347"/>
    </location>
</feature>
<feature type="binding site" evidence="24">
    <location>
        <position position="138"/>
    </location>
    <ligand>
        <name>ATP</name>
        <dbReference type="ChEBI" id="CHEBI:30616"/>
    </ligand>
</feature>
<dbReference type="SUPFAM" id="SSF52440">
    <property type="entry name" value="PreATP-grasp domain"/>
    <property type="match status" value="1"/>
</dbReference>
<dbReference type="EMBL" id="SMAL01000007">
    <property type="protein sequence ID" value="TCT13962.1"/>
    <property type="molecule type" value="Genomic_DNA"/>
</dbReference>
<feature type="active site" evidence="23">
    <location>
        <position position="325"/>
    </location>
</feature>
<keyword evidence="14 22" id="KW-0573">Peptidoglycan synthesis</keyword>
<protein>
    <recommendedName>
        <fullName evidence="19 22">D-alanine--D-alanine ligase</fullName>
        <ecNumber evidence="6 22">6.3.2.4</ecNumber>
    </recommendedName>
    <alternativeName>
        <fullName evidence="21 22">D-Ala-D-Ala ligase</fullName>
    </alternativeName>
    <alternativeName>
        <fullName evidence="20 22">D-alanylalanine synthetase</fullName>
    </alternativeName>
</protein>
<dbReference type="Gene3D" id="3.30.1490.20">
    <property type="entry name" value="ATP-grasp fold, A domain"/>
    <property type="match status" value="1"/>
</dbReference>
<dbReference type="InterPro" id="IPR011761">
    <property type="entry name" value="ATP-grasp"/>
</dbReference>
<dbReference type="GO" id="GO:0005524">
    <property type="term" value="F:ATP binding"/>
    <property type="evidence" value="ECO:0007669"/>
    <property type="project" value="UniProtKB-UniRule"/>
</dbReference>
<dbReference type="InterPro" id="IPR011095">
    <property type="entry name" value="Dala_Dala_lig_C"/>
</dbReference>
<dbReference type="PANTHER" id="PTHR23132">
    <property type="entry name" value="D-ALANINE--D-ALANINE LIGASE"/>
    <property type="match status" value="1"/>
</dbReference>
<evidence type="ECO:0000256" key="22">
    <source>
        <dbReference type="HAMAP-Rule" id="MF_00047"/>
    </source>
</evidence>
<name>A0A4R3MMZ0_9FIRM</name>
<comment type="similarity">
    <text evidence="5 22">Belongs to the D-alanine--D-alanine ligase family.</text>
</comment>
<keyword evidence="10 24" id="KW-0547">Nucleotide-binding</keyword>
<dbReference type="AlphaFoldDB" id="A0A4R3MMZ0"/>
<keyword evidence="12 25" id="KW-0460">Magnesium</keyword>
<keyword evidence="16 22" id="KW-0961">Cell wall biogenesis/degradation</keyword>
<keyword evidence="13 22" id="KW-0133">Cell shape</keyword>
<keyword evidence="7 22" id="KW-0963">Cytoplasm</keyword>
<dbReference type="Gene3D" id="3.30.470.20">
    <property type="entry name" value="ATP-grasp fold, B domain"/>
    <property type="match status" value="1"/>
</dbReference>
<dbReference type="NCBIfam" id="NF002528">
    <property type="entry name" value="PRK01966.1-4"/>
    <property type="match status" value="1"/>
</dbReference>
<evidence type="ECO:0000256" key="2">
    <source>
        <dbReference type="ARBA" id="ARBA00003921"/>
    </source>
</evidence>
<comment type="pathway">
    <text evidence="18">Glycan biosynthesis.</text>
</comment>
<gene>
    <name evidence="22" type="primary">ddl</name>
    <name evidence="28" type="ORF">EDC18_10731</name>
</gene>
<evidence type="ECO:0000256" key="25">
    <source>
        <dbReference type="PIRSR" id="PIRSR039102-3"/>
    </source>
</evidence>
<dbReference type="EC" id="6.3.2.4" evidence="6 22"/>
<keyword evidence="11 26" id="KW-0067">ATP-binding</keyword>
<evidence type="ECO:0000313" key="28">
    <source>
        <dbReference type="EMBL" id="TCT13962.1"/>
    </source>
</evidence>